<reference evidence="6 7" key="1">
    <citation type="submission" date="2023-07" db="EMBL/GenBank/DDBJ databases">
        <title>Sequencing the genomes of 1000 actinobacteria strains.</title>
        <authorList>
            <person name="Klenk H.-P."/>
        </authorList>
    </citation>
    <scope>NUCLEOTIDE SEQUENCE [LARGE SCALE GENOMIC DNA]</scope>
    <source>
        <strain evidence="6 7">DSM 44508</strain>
    </source>
</reference>
<feature type="domain" description="Pseudouridine synthase RsuA/RluA-like" evidence="5">
    <location>
        <begin position="118"/>
        <end position="277"/>
    </location>
</feature>
<comment type="catalytic activity">
    <reaction evidence="1">
        <text>a uridine in RNA = a pseudouridine in RNA</text>
        <dbReference type="Rhea" id="RHEA:48348"/>
        <dbReference type="Rhea" id="RHEA-COMP:12068"/>
        <dbReference type="Rhea" id="RHEA-COMP:12069"/>
        <dbReference type="ChEBI" id="CHEBI:65314"/>
        <dbReference type="ChEBI" id="CHEBI:65315"/>
    </reaction>
</comment>
<dbReference type="RefSeq" id="WP_277104233.1">
    <property type="nucleotide sequence ID" value="NZ_BAAAJS010000038.1"/>
</dbReference>
<dbReference type="InterPro" id="IPR006224">
    <property type="entry name" value="PsdUridine_synth_RluA-like_CS"/>
</dbReference>
<comment type="caution">
    <text evidence="6">The sequence shown here is derived from an EMBL/GenBank/DDBJ whole genome shotgun (WGS) entry which is preliminary data.</text>
</comment>
<protein>
    <recommendedName>
        <fullName evidence="2">RNA pseudouridylate synthase</fullName>
    </recommendedName>
    <alternativeName>
        <fullName evidence="3">RNA-uridine isomerase</fullName>
    </alternativeName>
</protein>
<evidence type="ECO:0000256" key="3">
    <source>
        <dbReference type="ARBA" id="ARBA00033164"/>
    </source>
</evidence>
<sequence>MQENPARTKRPRRRPPLPVREGLNPTRARVPEEYAGVSAFDFVWMLKTTQRHQHPDDTQEELLEAFRRGEVRRNFFPEDQPLSPQEVLQAGTDVWFYRMPAVEVEVPYRCELIFEDEHLYVVDKPPYLATMPRGKHITQTATVQLRRLTGNNDLAPAHRLDRLTSGVLVFTKHAAARGPYQELFAQRLAQKTYVAVAARSNVAAGTVWEHRMEKVAGQVQGEIVPGEVNAITRVESVTECDASMMAQLRRMHGDIPDQAVYELKPLTGRTHQLRIHMWAAGVPILGDPAYPVVLPENYEDFSTPMHLISRELRFTDPLSGQQRVFCSSRDLSLSTSWAVS</sequence>
<keyword evidence="7" id="KW-1185">Reference proteome</keyword>
<dbReference type="InterPro" id="IPR020103">
    <property type="entry name" value="PsdUridine_synth_cat_dom_sf"/>
</dbReference>
<keyword evidence="6" id="KW-0413">Isomerase</keyword>
<organism evidence="6 7">
    <name type="scientific">Corynebacterium felinum</name>
    <dbReference type="NCBI Taxonomy" id="131318"/>
    <lineage>
        <taxon>Bacteria</taxon>
        <taxon>Bacillati</taxon>
        <taxon>Actinomycetota</taxon>
        <taxon>Actinomycetes</taxon>
        <taxon>Mycobacteriales</taxon>
        <taxon>Corynebacteriaceae</taxon>
        <taxon>Corynebacterium</taxon>
    </lineage>
</organism>
<dbReference type="SUPFAM" id="SSF55120">
    <property type="entry name" value="Pseudouridine synthase"/>
    <property type="match status" value="1"/>
</dbReference>
<feature type="region of interest" description="Disordered" evidence="4">
    <location>
        <begin position="1"/>
        <end position="27"/>
    </location>
</feature>
<dbReference type="InterPro" id="IPR050188">
    <property type="entry name" value="RluA_PseudoU_synthase"/>
</dbReference>
<dbReference type="PROSITE" id="PS01129">
    <property type="entry name" value="PSI_RLU"/>
    <property type="match status" value="1"/>
</dbReference>
<evidence type="ECO:0000313" key="6">
    <source>
        <dbReference type="EMBL" id="MDR7354142.1"/>
    </source>
</evidence>
<evidence type="ECO:0000256" key="1">
    <source>
        <dbReference type="ARBA" id="ARBA00000073"/>
    </source>
</evidence>
<name>A0ABU2B6A0_9CORY</name>
<proteinExistence type="predicted"/>
<dbReference type="EMBL" id="JAVDYF010000001">
    <property type="protein sequence ID" value="MDR7354142.1"/>
    <property type="molecule type" value="Genomic_DNA"/>
</dbReference>
<gene>
    <name evidence="6" type="ORF">J2S37_000680</name>
</gene>
<dbReference type="Gene3D" id="3.30.2350.10">
    <property type="entry name" value="Pseudouridine synthase"/>
    <property type="match status" value="1"/>
</dbReference>
<dbReference type="InterPro" id="IPR006145">
    <property type="entry name" value="PsdUridine_synth_RsuA/RluA"/>
</dbReference>
<evidence type="ECO:0000259" key="5">
    <source>
        <dbReference type="Pfam" id="PF00849"/>
    </source>
</evidence>
<dbReference type="PANTHER" id="PTHR21600:SF84">
    <property type="entry name" value="PSEUDOURIDINE SYNTHASE RSUA_RLUA-LIKE DOMAIN-CONTAINING PROTEIN"/>
    <property type="match status" value="1"/>
</dbReference>
<accession>A0ABU2B6A0</accession>
<evidence type="ECO:0000256" key="2">
    <source>
        <dbReference type="ARBA" id="ARBA00031870"/>
    </source>
</evidence>
<dbReference type="Proteomes" id="UP001183619">
    <property type="component" value="Unassembled WGS sequence"/>
</dbReference>
<evidence type="ECO:0000256" key="4">
    <source>
        <dbReference type="SAM" id="MobiDB-lite"/>
    </source>
</evidence>
<dbReference type="GO" id="GO:0160151">
    <property type="term" value="F:tRNA pseudouridine(32) synthase activity"/>
    <property type="evidence" value="ECO:0007669"/>
    <property type="project" value="UniProtKB-EC"/>
</dbReference>
<dbReference type="PANTHER" id="PTHR21600">
    <property type="entry name" value="MITOCHONDRIAL RNA PSEUDOURIDINE SYNTHASE"/>
    <property type="match status" value="1"/>
</dbReference>
<evidence type="ECO:0000313" key="7">
    <source>
        <dbReference type="Proteomes" id="UP001183619"/>
    </source>
</evidence>
<dbReference type="Pfam" id="PF00849">
    <property type="entry name" value="PseudoU_synth_2"/>
    <property type="match status" value="1"/>
</dbReference>
<dbReference type="GO" id="GO:0160142">
    <property type="term" value="F:23S rRNA pseudouridine(746) synthase activity"/>
    <property type="evidence" value="ECO:0007669"/>
    <property type="project" value="UniProtKB-EC"/>
</dbReference>